<feature type="region of interest" description="Disordered" evidence="7">
    <location>
        <begin position="168"/>
        <end position="196"/>
    </location>
</feature>
<feature type="region of interest" description="Disordered" evidence="7">
    <location>
        <begin position="79"/>
        <end position="151"/>
    </location>
</feature>
<evidence type="ECO:0000256" key="4">
    <source>
        <dbReference type="ARBA" id="ARBA00023242"/>
    </source>
</evidence>
<feature type="region of interest" description="Disordered" evidence="7">
    <location>
        <begin position="458"/>
        <end position="495"/>
    </location>
</feature>
<evidence type="ECO:0000259" key="8">
    <source>
        <dbReference type="PROSITE" id="PS50071"/>
    </source>
</evidence>
<feature type="compositionally biased region" description="Polar residues" evidence="7">
    <location>
        <begin position="123"/>
        <end position="141"/>
    </location>
</feature>
<dbReference type="STRING" id="1447875.A0A2B7XYL8"/>
<feature type="compositionally biased region" description="Low complexity" evidence="7">
    <location>
        <begin position="109"/>
        <end position="122"/>
    </location>
</feature>
<reference evidence="9 10" key="1">
    <citation type="submission" date="2017-10" db="EMBL/GenBank/DDBJ databases">
        <title>Comparative genomics in systemic dimorphic fungi from Ajellomycetaceae.</title>
        <authorList>
            <person name="Munoz J.F."/>
            <person name="Mcewen J.G."/>
            <person name="Clay O.K."/>
            <person name="Cuomo C.A."/>
        </authorList>
    </citation>
    <scope>NUCLEOTIDE SEQUENCE [LARGE SCALE GENOMIC DNA]</scope>
    <source>
        <strain evidence="9 10">UAMH5409</strain>
    </source>
</reference>
<protein>
    <recommendedName>
        <fullName evidence="8">Homeobox domain-containing protein</fullName>
    </recommendedName>
</protein>
<feature type="compositionally biased region" description="Basic and acidic residues" evidence="7">
    <location>
        <begin position="182"/>
        <end position="194"/>
    </location>
</feature>
<dbReference type="SUPFAM" id="SSF46689">
    <property type="entry name" value="Homeodomain-like"/>
    <property type="match status" value="1"/>
</dbReference>
<sequence length="605" mass="66399">MPQLMAPISMHQAVTGWHNQQLESRQTVSQPRNFGSFQTVMKGCDFLEADPMDHKDIGLKIKAHFASSTTCQIKEDPTMNTKNVDAEPHDEIVDKPETNDVGRNGKAVSAIPSPSARSSSGSHLTSNSASGDNIEMSNNSVEGEGEGDCENEIDMEIGDDLFEVHENQENRQQEQQQQQPVGEDRVKTAAERRAEKRKMKRFRLTHNQTRFLMSEFTRQAHPDAAHRERLSREIPGLSPRQVQVWFQNRRAKLKRLTSDDRERMLKSRALPDDFDMAQALHSPYGSRPQSSSTITSPGGYFNSHQEGEILSPLMIDSIRRSSDEEYVTSPLSATSGYGGYFPSPTSAPAPGSEPEMSPITTGTDRAALYTSIPNPQVSASRHMNLFTRSSSFSNSYSHTSHPHVPRLQLHDSDTRSRAGSLGSPLRTSISYAQATLDYGAPESALGLSMPYGAPTYDSPVSQASMESTLSQPPNGQLQDFGTSKTSSLRLRTAPTSLPAELQVKAEYKDDSGLQSAPLPVTASQEDIGSPLSPSFGSNPFSMSYGQHNSSSMSLPASFFPFHSNGKLQDDFPNTTNFESGVNMQSPLDGLRGRAYSNTFEYSGAK</sequence>
<accession>A0A2B7XYL8</accession>
<feature type="region of interest" description="Disordered" evidence="7">
    <location>
        <begin position="333"/>
        <end position="357"/>
    </location>
</feature>
<comment type="caution">
    <text evidence="9">The sequence shown here is derived from an EMBL/GenBank/DDBJ whole genome shotgun (WGS) entry which is preliminary data.</text>
</comment>
<evidence type="ECO:0000256" key="1">
    <source>
        <dbReference type="ARBA" id="ARBA00004123"/>
    </source>
</evidence>
<evidence type="ECO:0000256" key="5">
    <source>
        <dbReference type="PROSITE-ProRule" id="PRU00108"/>
    </source>
</evidence>
<feature type="region of interest" description="Disordered" evidence="7">
    <location>
        <begin position="279"/>
        <end position="305"/>
    </location>
</feature>
<keyword evidence="3 5" id="KW-0371">Homeobox</keyword>
<dbReference type="EMBL" id="PDNB01000044">
    <property type="protein sequence ID" value="PGH13567.1"/>
    <property type="molecule type" value="Genomic_DNA"/>
</dbReference>
<dbReference type="Pfam" id="PF00046">
    <property type="entry name" value="Homeodomain"/>
    <property type="match status" value="1"/>
</dbReference>
<dbReference type="Gene3D" id="1.10.10.60">
    <property type="entry name" value="Homeodomain-like"/>
    <property type="match status" value="1"/>
</dbReference>
<dbReference type="GO" id="GO:0000981">
    <property type="term" value="F:DNA-binding transcription factor activity, RNA polymerase II-specific"/>
    <property type="evidence" value="ECO:0007669"/>
    <property type="project" value="TreeGrafter"/>
</dbReference>
<keyword evidence="10" id="KW-1185">Reference proteome</keyword>
<dbReference type="GO" id="GO:0005634">
    <property type="term" value="C:nucleus"/>
    <property type="evidence" value="ECO:0007669"/>
    <property type="project" value="UniProtKB-SubCell"/>
</dbReference>
<keyword evidence="4 5" id="KW-0539">Nucleus</keyword>
<dbReference type="Proteomes" id="UP000223968">
    <property type="component" value="Unassembled WGS sequence"/>
</dbReference>
<keyword evidence="2 5" id="KW-0238">DNA-binding</keyword>
<evidence type="ECO:0000256" key="3">
    <source>
        <dbReference type="ARBA" id="ARBA00023155"/>
    </source>
</evidence>
<dbReference type="PANTHER" id="PTHR24208">
    <property type="entry name" value="LIM/HOMEOBOX PROTEIN LHX"/>
    <property type="match status" value="1"/>
</dbReference>
<proteinExistence type="predicted"/>
<feature type="domain" description="Homeobox" evidence="8">
    <location>
        <begin position="195"/>
        <end position="256"/>
    </location>
</feature>
<evidence type="ECO:0000313" key="9">
    <source>
        <dbReference type="EMBL" id="PGH13567.1"/>
    </source>
</evidence>
<feature type="compositionally biased region" description="Polar residues" evidence="7">
    <location>
        <begin position="287"/>
        <end position="296"/>
    </location>
</feature>
<evidence type="ECO:0000256" key="7">
    <source>
        <dbReference type="SAM" id="MobiDB-lite"/>
    </source>
</evidence>
<dbReference type="SMART" id="SM00389">
    <property type="entry name" value="HOX"/>
    <property type="match status" value="1"/>
</dbReference>
<organism evidence="9 10">
    <name type="scientific">Helicocarpus griseus UAMH5409</name>
    <dbReference type="NCBI Taxonomy" id="1447875"/>
    <lineage>
        <taxon>Eukaryota</taxon>
        <taxon>Fungi</taxon>
        <taxon>Dikarya</taxon>
        <taxon>Ascomycota</taxon>
        <taxon>Pezizomycotina</taxon>
        <taxon>Eurotiomycetes</taxon>
        <taxon>Eurotiomycetidae</taxon>
        <taxon>Onygenales</taxon>
        <taxon>Ajellomycetaceae</taxon>
        <taxon>Helicocarpus</taxon>
    </lineage>
</organism>
<name>A0A2B7XYL8_9EURO</name>
<comment type="subcellular location">
    <subcellularLocation>
        <location evidence="1 5 6">Nucleus</location>
    </subcellularLocation>
</comment>
<feature type="region of interest" description="Disordered" evidence="7">
    <location>
        <begin position="508"/>
        <end position="528"/>
    </location>
</feature>
<dbReference type="InterPro" id="IPR009057">
    <property type="entry name" value="Homeodomain-like_sf"/>
</dbReference>
<feature type="DNA-binding region" description="Homeobox" evidence="5">
    <location>
        <begin position="197"/>
        <end position="257"/>
    </location>
</feature>
<feature type="compositionally biased region" description="Basic and acidic residues" evidence="7">
    <location>
        <begin position="84"/>
        <end position="100"/>
    </location>
</feature>
<dbReference type="InterPro" id="IPR001356">
    <property type="entry name" value="HD"/>
</dbReference>
<gene>
    <name evidence="9" type="ORF">AJ79_03560</name>
</gene>
<evidence type="ECO:0000256" key="2">
    <source>
        <dbReference type="ARBA" id="ARBA00023125"/>
    </source>
</evidence>
<evidence type="ECO:0000256" key="6">
    <source>
        <dbReference type="RuleBase" id="RU000682"/>
    </source>
</evidence>
<dbReference type="PROSITE" id="PS50071">
    <property type="entry name" value="HOMEOBOX_2"/>
    <property type="match status" value="1"/>
</dbReference>
<dbReference type="CDD" id="cd00086">
    <property type="entry name" value="homeodomain"/>
    <property type="match status" value="1"/>
</dbReference>
<dbReference type="PANTHER" id="PTHR24208:SF166">
    <property type="entry name" value="LIM HOMEOBOX TRANSCRIPTION FACTOR 1 ALPHA, ISOFORM B"/>
    <property type="match status" value="1"/>
</dbReference>
<dbReference type="OrthoDB" id="6159439at2759"/>
<dbReference type="AlphaFoldDB" id="A0A2B7XYL8"/>
<dbReference type="GO" id="GO:0000977">
    <property type="term" value="F:RNA polymerase II transcription regulatory region sequence-specific DNA binding"/>
    <property type="evidence" value="ECO:0007669"/>
    <property type="project" value="TreeGrafter"/>
</dbReference>
<dbReference type="InterPro" id="IPR050453">
    <property type="entry name" value="LIM_Homeobox_TF"/>
</dbReference>
<evidence type="ECO:0000313" key="10">
    <source>
        <dbReference type="Proteomes" id="UP000223968"/>
    </source>
</evidence>